<dbReference type="AlphaFoldDB" id="A0AAU9LR76"/>
<evidence type="ECO:0000313" key="1">
    <source>
        <dbReference type="EMBL" id="CAH1415856.1"/>
    </source>
</evidence>
<comment type="caution">
    <text evidence="1">The sequence shown here is derived from an EMBL/GenBank/DDBJ whole genome shotgun (WGS) entry which is preliminary data.</text>
</comment>
<evidence type="ECO:0000313" key="2">
    <source>
        <dbReference type="Proteomes" id="UP001157418"/>
    </source>
</evidence>
<keyword evidence="2" id="KW-1185">Reference proteome</keyword>
<sequence>MWGEVCFIEEDGDTLLAVKRVCIKTGKPSLIHDMIKLVAQGVEYGVVMREISNWEPDIMEEGEIGSDILDLSGGEGDEGQKNSFSMDNTPINGVRGVGFVDGKGRFFQTSNKRKGNGVVDGGLSPPNVVVTRGVAENQSNPVVPSPITVVECELQGDSPQLVANMEGEGASESPS</sequence>
<dbReference type="Proteomes" id="UP001157418">
    <property type="component" value="Unassembled WGS sequence"/>
</dbReference>
<protein>
    <submittedName>
        <fullName evidence="1">Uncharacterized protein</fullName>
    </submittedName>
</protein>
<organism evidence="1 2">
    <name type="scientific">Lactuca virosa</name>
    <dbReference type="NCBI Taxonomy" id="75947"/>
    <lineage>
        <taxon>Eukaryota</taxon>
        <taxon>Viridiplantae</taxon>
        <taxon>Streptophyta</taxon>
        <taxon>Embryophyta</taxon>
        <taxon>Tracheophyta</taxon>
        <taxon>Spermatophyta</taxon>
        <taxon>Magnoliopsida</taxon>
        <taxon>eudicotyledons</taxon>
        <taxon>Gunneridae</taxon>
        <taxon>Pentapetalae</taxon>
        <taxon>asterids</taxon>
        <taxon>campanulids</taxon>
        <taxon>Asterales</taxon>
        <taxon>Asteraceae</taxon>
        <taxon>Cichorioideae</taxon>
        <taxon>Cichorieae</taxon>
        <taxon>Lactucinae</taxon>
        <taxon>Lactuca</taxon>
    </lineage>
</organism>
<accession>A0AAU9LR76</accession>
<gene>
    <name evidence="1" type="ORF">LVIROSA_LOCUS3669</name>
</gene>
<name>A0AAU9LR76_9ASTR</name>
<dbReference type="EMBL" id="CAKMRJ010000002">
    <property type="protein sequence ID" value="CAH1415856.1"/>
    <property type="molecule type" value="Genomic_DNA"/>
</dbReference>
<proteinExistence type="predicted"/>
<reference evidence="1 2" key="1">
    <citation type="submission" date="2022-01" db="EMBL/GenBank/DDBJ databases">
        <authorList>
            <person name="Xiong W."/>
            <person name="Schranz E."/>
        </authorList>
    </citation>
    <scope>NUCLEOTIDE SEQUENCE [LARGE SCALE GENOMIC DNA]</scope>
</reference>